<protein>
    <submittedName>
        <fullName evidence="1">Uncharacterized protein</fullName>
    </submittedName>
</protein>
<dbReference type="InterPro" id="IPR008978">
    <property type="entry name" value="HSP20-like_chaperone"/>
</dbReference>
<gene>
    <name evidence="1" type="ORF">BDP27DRAFT_1367065</name>
</gene>
<dbReference type="Gene3D" id="2.60.40.790">
    <property type="match status" value="1"/>
</dbReference>
<accession>A0A9P5U4B7</accession>
<sequence length="195" mass="21111">MASPEHTCAPPPPYPTLVSASMLPPLAVAPSASFGAIIQQLRIQNNFFYQPRLNCHYDVAAAALKASIELPGVCKDNLHVTLVDSAINHVRNLSIWGFLLPPYSPISGVTSAAASGAEAPQSASGPYPGSNMPFQYMLRERKYGEFYRLLPVPPETKSNDVLVILDAGVLYVTVSFQKPLTQEEVDASREVINLT</sequence>
<keyword evidence="2" id="KW-1185">Reference proteome</keyword>
<evidence type="ECO:0000313" key="2">
    <source>
        <dbReference type="Proteomes" id="UP000772434"/>
    </source>
</evidence>
<dbReference type="EMBL" id="JADNRY010000120">
    <property type="protein sequence ID" value="KAF9064563.1"/>
    <property type="molecule type" value="Genomic_DNA"/>
</dbReference>
<name>A0A9P5U4B7_9AGAR</name>
<reference evidence="1" key="1">
    <citation type="submission" date="2020-11" db="EMBL/GenBank/DDBJ databases">
        <authorList>
            <consortium name="DOE Joint Genome Institute"/>
            <person name="Ahrendt S."/>
            <person name="Riley R."/>
            <person name="Andreopoulos W."/>
            <person name="Labutti K."/>
            <person name="Pangilinan J."/>
            <person name="Ruiz-Duenas F.J."/>
            <person name="Barrasa J.M."/>
            <person name="Sanchez-Garcia M."/>
            <person name="Camarero S."/>
            <person name="Miyauchi S."/>
            <person name="Serrano A."/>
            <person name="Linde D."/>
            <person name="Babiker R."/>
            <person name="Drula E."/>
            <person name="Ayuso-Fernandez I."/>
            <person name="Pacheco R."/>
            <person name="Padilla G."/>
            <person name="Ferreira P."/>
            <person name="Barriuso J."/>
            <person name="Kellner H."/>
            <person name="Castanera R."/>
            <person name="Alfaro M."/>
            <person name="Ramirez L."/>
            <person name="Pisabarro A.G."/>
            <person name="Kuo A."/>
            <person name="Tritt A."/>
            <person name="Lipzen A."/>
            <person name="He G."/>
            <person name="Yan M."/>
            <person name="Ng V."/>
            <person name="Cullen D."/>
            <person name="Martin F."/>
            <person name="Rosso M.-N."/>
            <person name="Henrissat B."/>
            <person name="Hibbett D."/>
            <person name="Martinez A.T."/>
            <person name="Grigoriev I.V."/>
        </authorList>
    </citation>
    <scope>NUCLEOTIDE SEQUENCE</scope>
    <source>
        <strain evidence="1">AH 40177</strain>
    </source>
</reference>
<dbReference type="AlphaFoldDB" id="A0A9P5U4B7"/>
<evidence type="ECO:0000313" key="1">
    <source>
        <dbReference type="EMBL" id="KAF9064563.1"/>
    </source>
</evidence>
<comment type="caution">
    <text evidence="1">The sequence shown here is derived from an EMBL/GenBank/DDBJ whole genome shotgun (WGS) entry which is preliminary data.</text>
</comment>
<dbReference type="OrthoDB" id="1431247at2759"/>
<dbReference type="CDD" id="cd06464">
    <property type="entry name" value="ACD_sHsps-like"/>
    <property type="match status" value="1"/>
</dbReference>
<proteinExistence type="predicted"/>
<dbReference type="SUPFAM" id="SSF49764">
    <property type="entry name" value="HSP20-like chaperones"/>
    <property type="match status" value="1"/>
</dbReference>
<organism evidence="1 2">
    <name type="scientific">Rhodocollybia butyracea</name>
    <dbReference type="NCBI Taxonomy" id="206335"/>
    <lineage>
        <taxon>Eukaryota</taxon>
        <taxon>Fungi</taxon>
        <taxon>Dikarya</taxon>
        <taxon>Basidiomycota</taxon>
        <taxon>Agaricomycotina</taxon>
        <taxon>Agaricomycetes</taxon>
        <taxon>Agaricomycetidae</taxon>
        <taxon>Agaricales</taxon>
        <taxon>Marasmiineae</taxon>
        <taxon>Omphalotaceae</taxon>
        <taxon>Rhodocollybia</taxon>
    </lineage>
</organism>
<dbReference type="Proteomes" id="UP000772434">
    <property type="component" value="Unassembled WGS sequence"/>
</dbReference>